<evidence type="ECO:0000313" key="3">
    <source>
        <dbReference type="Proteomes" id="UP001208567"/>
    </source>
</evidence>
<comment type="caution">
    <text evidence="2">The sequence shown here is derived from an EMBL/GenBank/DDBJ whole genome shotgun (WGS) entry which is preliminary data.</text>
</comment>
<organism evidence="2 3">
    <name type="scientific">Clostridium omnivorum</name>
    <dbReference type="NCBI Taxonomy" id="1604902"/>
    <lineage>
        <taxon>Bacteria</taxon>
        <taxon>Bacillati</taxon>
        <taxon>Bacillota</taxon>
        <taxon>Clostridia</taxon>
        <taxon>Eubacteriales</taxon>
        <taxon>Clostridiaceae</taxon>
        <taxon>Clostridium</taxon>
    </lineage>
</organism>
<reference evidence="2 3" key="1">
    <citation type="journal article" date="2024" name="Int. J. Syst. Evol. Microbiol.">
        <title>Clostridium omnivorum sp. nov., isolated from anoxic soil under the treatment of reductive soil disinfestation.</title>
        <authorList>
            <person name="Ueki A."/>
            <person name="Tonouchi A."/>
            <person name="Kaku N."/>
            <person name="Honma S."/>
            <person name="Ueki K."/>
        </authorList>
    </citation>
    <scope>NUCLEOTIDE SEQUENCE [LARGE SCALE GENOMIC DNA]</scope>
    <source>
        <strain evidence="2 3">E14</strain>
    </source>
</reference>
<dbReference type="RefSeq" id="WP_264850353.1">
    <property type="nucleotide sequence ID" value="NZ_BRXR01000001.1"/>
</dbReference>
<dbReference type="Proteomes" id="UP001208567">
    <property type="component" value="Unassembled WGS sequence"/>
</dbReference>
<feature type="compositionally biased region" description="Basic and acidic residues" evidence="1">
    <location>
        <begin position="9"/>
        <end position="20"/>
    </location>
</feature>
<feature type="region of interest" description="Disordered" evidence="1">
    <location>
        <begin position="1"/>
        <end position="60"/>
    </location>
</feature>
<evidence type="ECO:0000256" key="1">
    <source>
        <dbReference type="SAM" id="MobiDB-lite"/>
    </source>
</evidence>
<feature type="compositionally biased region" description="Basic and acidic residues" evidence="1">
    <location>
        <begin position="50"/>
        <end position="60"/>
    </location>
</feature>
<evidence type="ECO:0000313" key="2">
    <source>
        <dbReference type="EMBL" id="GLC31075.1"/>
    </source>
</evidence>
<accession>A0ABQ5N7R0</accession>
<protein>
    <submittedName>
        <fullName evidence="2">Uncharacterized protein</fullName>
    </submittedName>
</protein>
<keyword evidence="3" id="KW-1185">Reference proteome</keyword>
<sequence>MDNNKGLRKNNEKSNPELRKMYFNHGRNIGIDDNGHKIGTHEPNFQSLKADSEKTSHRSF</sequence>
<proteinExistence type="predicted"/>
<gene>
    <name evidence="2" type="ORF">bsdE14_24850</name>
</gene>
<dbReference type="EMBL" id="BRXR01000001">
    <property type="protein sequence ID" value="GLC31075.1"/>
    <property type="molecule type" value="Genomic_DNA"/>
</dbReference>
<name>A0ABQ5N7R0_9CLOT</name>